<dbReference type="InterPro" id="IPR002172">
    <property type="entry name" value="LDrepeatLR_classA_rpt"/>
</dbReference>
<dbReference type="PROSITE" id="PS01209">
    <property type="entry name" value="LDLRA_1"/>
    <property type="match status" value="1"/>
</dbReference>
<dbReference type="PANTHER" id="PTHR46876:SF1">
    <property type="entry name" value="LOW-DENSITY LIPOPROTEIN RECEPTOR-RELATED PROTEIN 11"/>
    <property type="match status" value="1"/>
</dbReference>
<proteinExistence type="predicted"/>
<evidence type="ECO:0000256" key="8">
    <source>
        <dbReference type="PROSITE-ProRule" id="PRU00124"/>
    </source>
</evidence>
<feature type="transmembrane region" description="Helical" evidence="10">
    <location>
        <begin position="793"/>
        <end position="813"/>
    </location>
</feature>
<feature type="disulfide bond" evidence="8">
    <location>
        <begin position="258"/>
        <end position="276"/>
    </location>
</feature>
<keyword evidence="13" id="KW-1185">Reference proteome</keyword>
<dbReference type="Proteomes" id="UP001105220">
    <property type="component" value="Unplaced"/>
</dbReference>
<evidence type="ECO:0000256" key="6">
    <source>
        <dbReference type="ARBA" id="ARBA00023157"/>
    </source>
</evidence>
<keyword evidence="2 10" id="KW-0812">Transmembrane</keyword>
<feature type="region of interest" description="Disordered" evidence="9">
    <location>
        <begin position="549"/>
        <end position="762"/>
    </location>
</feature>
<keyword evidence="3" id="KW-0732">Signal</keyword>
<dbReference type="SUPFAM" id="SSF57424">
    <property type="entry name" value="LDL receptor-like module"/>
    <property type="match status" value="1"/>
</dbReference>
<feature type="region of interest" description="Disordered" evidence="9">
    <location>
        <begin position="392"/>
        <end position="537"/>
    </location>
</feature>
<accession>A0A6E8VVB5</accession>
<evidence type="ECO:0000256" key="7">
    <source>
        <dbReference type="ARBA" id="ARBA00023180"/>
    </source>
</evidence>
<dbReference type="AlphaFoldDB" id="A0A6E8VVB5"/>
<feature type="compositionally biased region" description="Polar residues" evidence="9">
    <location>
        <begin position="205"/>
        <end position="219"/>
    </location>
</feature>
<evidence type="ECO:0000256" key="4">
    <source>
        <dbReference type="ARBA" id="ARBA00022989"/>
    </source>
</evidence>
<feature type="compositionally biased region" description="Polar residues" evidence="9">
    <location>
        <begin position="167"/>
        <end position="187"/>
    </location>
</feature>
<comment type="caution">
    <text evidence="8">Lacks conserved residue(s) required for the propagation of feature annotation.</text>
</comment>
<dbReference type="GO" id="GO:0016020">
    <property type="term" value="C:membrane"/>
    <property type="evidence" value="ECO:0007669"/>
    <property type="project" value="UniProtKB-SubCell"/>
</dbReference>
<dbReference type="VEuPathDB" id="VectorBase:ACMO_008848"/>
<keyword evidence="6 8" id="KW-1015">Disulfide bond</keyword>
<evidence type="ECO:0000256" key="10">
    <source>
        <dbReference type="SAM" id="Phobius"/>
    </source>
</evidence>
<feature type="disulfide bond" evidence="8">
    <location>
        <begin position="251"/>
        <end position="263"/>
    </location>
</feature>
<evidence type="ECO:0000256" key="9">
    <source>
        <dbReference type="SAM" id="MobiDB-lite"/>
    </source>
</evidence>
<evidence type="ECO:0000256" key="1">
    <source>
        <dbReference type="ARBA" id="ARBA00004479"/>
    </source>
</evidence>
<evidence type="ECO:0000259" key="11">
    <source>
        <dbReference type="PROSITE" id="PS50986"/>
    </source>
</evidence>
<dbReference type="InterPro" id="IPR013980">
    <property type="entry name" value="MANSC_dom"/>
</dbReference>
<protein>
    <submittedName>
        <fullName evidence="12">MANSC domain-containing protein</fullName>
    </submittedName>
</protein>
<feature type="region of interest" description="Disordered" evidence="9">
    <location>
        <begin position="151"/>
        <end position="187"/>
    </location>
</feature>
<dbReference type="Pfam" id="PF00057">
    <property type="entry name" value="Ldl_recept_a"/>
    <property type="match status" value="1"/>
</dbReference>
<reference key="1">
    <citation type="journal article" date="2019" name="Genes (Basel)">
        <title>A High-Quality De novo Genome Assembly from a Single Mosquito Using PacBio Sequencing.</title>
        <authorList>
            <person name="Kingan S.B."/>
            <person name="Heaton H."/>
            <person name="Cudini J."/>
            <person name="Lambert C.C."/>
            <person name="Baybayan P."/>
            <person name="Galvin B.D."/>
            <person name="Durbin R."/>
            <person name="Korlach J."/>
            <person name="Lawniczak M.K.N."/>
        </authorList>
    </citation>
    <scope>NUCLEOTIDE SEQUENCE [LARGE SCALE GENOMIC DNA]</scope>
    <source>
        <strain>Mali-NIH</strain>
    </source>
</reference>
<evidence type="ECO:0000313" key="12">
    <source>
        <dbReference type="EnsemblMetazoa" id="ACON007887-PA"/>
    </source>
</evidence>
<dbReference type="Pfam" id="PF07502">
    <property type="entry name" value="MANEC"/>
    <property type="match status" value="1"/>
</dbReference>
<comment type="subcellular location">
    <subcellularLocation>
        <location evidence="1">Membrane</location>
        <topology evidence="1">Single-pass type I membrane protein</topology>
    </subcellularLocation>
</comment>
<evidence type="ECO:0000256" key="2">
    <source>
        <dbReference type="ARBA" id="ARBA00022692"/>
    </source>
</evidence>
<dbReference type="InterPro" id="IPR023415">
    <property type="entry name" value="LDLR_class-A_CS"/>
</dbReference>
<feature type="region of interest" description="Disordered" evidence="9">
    <location>
        <begin position="280"/>
        <end position="299"/>
    </location>
</feature>
<keyword evidence="5 10" id="KW-0472">Membrane</keyword>
<feature type="domain" description="MANSC" evidence="11">
    <location>
        <begin position="69"/>
        <end position="146"/>
    </location>
</feature>
<dbReference type="EnsemblMetazoa" id="ACON007887-RA">
    <property type="protein sequence ID" value="ACON007887-PA"/>
    <property type="gene ID" value="ACON007887"/>
</dbReference>
<dbReference type="VEuPathDB" id="VectorBase:ACON2_038390"/>
<dbReference type="PANTHER" id="PTHR46876">
    <property type="entry name" value="LOW-DENSITY LIPOPROTEIN RECEPTOR-RELATED PROTEIN 11"/>
    <property type="match status" value="1"/>
</dbReference>
<dbReference type="InterPro" id="IPR036055">
    <property type="entry name" value="LDL_receptor-like_sf"/>
</dbReference>
<evidence type="ECO:0000313" key="13">
    <source>
        <dbReference type="Proteomes" id="UP001105220"/>
    </source>
</evidence>
<feature type="compositionally biased region" description="Polar residues" evidence="9">
    <location>
        <begin position="551"/>
        <end position="574"/>
    </location>
</feature>
<dbReference type="Gene3D" id="4.10.400.10">
    <property type="entry name" value="Low-density Lipoprotein Receptor"/>
    <property type="match status" value="1"/>
</dbReference>
<keyword evidence="4 10" id="KW-1133">Transmembrane helix</keyword>
<feature type="compositionally biased region" description="Polar residues" evidence="9">
    <location>
        <begin position="622"/>
        <end position="636"/>
    </location>
</feature>
<feature type="compositionally biased region" description="Pro residues" evidence="9">
    <location>
        <begin position="151"/>
        <end position="164"/>
    </location>
</feature>
<dbReference type="InterPro" id="IPR011106">
    <property type="entry name" value="MANSC_N"/>
</dbReference>
<feature type="compositionally biased region" description="Polar residues" evidence="9">
    <location>
        <begin position="495"/>
        <end position="515"/>
    </location>
</feature>
<name>A0A6E8VVB5_ANOCL</name>
<keyword evidence="7" id="KW-0325">Glycoprotein</keyword>
<dbReference type="CDD" id="cd00112">
    <property type="entry name" value="LDLa"/>
    <property type="match status" value="1"/>
</dbReference>
<dbReference type="PROSITE" id="PS50068">
    <property type="entry name" value="LDLRA_2"/>
    <property type="match status" value="1"/>
</dbReference>
<dbReference type="PROSITE" id="PS50986">
    <property type="entry name" value="MANSC"/>
    <property type="match status" value="1"/>
</dbReference>
<evidence type="ECO:0000256" key="3">
    <source>
        <dbReference type="ARBA" id="ARBA00022729"/>
    </source>
</evidence>
<feature type="region of interest" description="Disordered" evidence="9">
    <location>
        <begin position="200"/>
        <end position="221"/>
    </location>
</feature>
<dbReference type="SMART" id="SM00192">
    <property type="entry name" value="LDLa"/>
    <property type="match status" value="1"/>
</dbReference>
<dbReference type="SMART" id="SM00765">
    <property type="entry name" value="MANEC"/>
    <property type="match status" value="1"/>
</dbReference>
<reference evidence="12" key="2">
    <citation type="submission" date="2020-05" db="UniProtKB">
        <authorList>
            <consortium name="EnsemblMetazoa"/>
        </authorList>
    </citation>
    <scope>IDENTIFICATION</scope>
    <source>
        <strain evidence="12">Ngousso</strain>
    </source>
</reference>
<evidence type="ECO:0000256" key="5">
    <source>
        <dbReference type="ARBA" id="ARBA00023136"/>
    </source>
</evidence>
<dbReference type="VEuPathDB" id="VectorBase:ACON007887"/>
<sequence length="843" mass="89533">MMELLTRRQFNLITSAGNSATLSAATPLLLLLFLLATVVPYHGTIALPEGTFPVAKRMNIETCLVRFDVHLNTIIRTEESRSMGARFLDDADLNSREQCLRLCCETENCDVFVFEEKSPGTCFLFQCGPPENFRCKFTRHSNYTSAVLSIPPPPMEQPPPPPPLAAQIQSLAGQPATTSSNGATKPLSQHELELVSLKDGGGTNGKQIGSNLASASSTTPLPPLGVRLGELPTTPSASTPKQAVAAAAQPCGHFEFPCHSGECIAVYNVCDGIPQCEDGSDEGAECPQKNDRAPLVSSPGVLQQGREQGTGLGNANGGGSVNQPIMMIPSVRGGASGNTPLGMPSQGMIGQGMYQPLDFQQPPNRFSLSLEQQQQQQQQQQLTKQIMHRNREDPMTAPKPWPRPAINEPNYVDTSDSHIFNHKGGLQLSPINGLGPASQQYQESLPEPNYMPSSSVIRGGGGGKSYLTLPGSNGYPQQPLQQFPPEQPQQLPPSSYKSILPSQWMGSNSVRSNWPMQPGDGLPSGGGSDGAPPQEQYIQPPVQQHRPVMQELQSTSNGADAASSITMQQQSVINQPAAHPSGAQWGLGSQMAGSGATPTPNAVVVPAAPAAPGAAAGEESNNRAGSDTPAANNNPATGHESLPASGATAPDSAKHKPPASNPSGGGAEYEEDAYEDTYPESTNAAGGEEQSQPPTQTEPPKKKLRKHHKHGKQGAAASDSDLDTANEQQTEQQQKKKKKTKTIKKDKAAEHGAGSGHHAGTDPIVHEHLKALHKDLEIEFADHDGYADRPGGAMLSLTLGVLLTAAMGILLSCRMRVARRRIRRPGKSSYAHDADFLVNGMYL</sequence>
<feature type="compositionally biased region" description="Acidic residues" evidence="9">
    <location>
        <begin position="668"/>
        <end position="678"/>
    </location>
</feature>
<organism evidence="12 13">
    <name type="scientific">Anopheles coluzzii</name>
    <name type="common">African malaria mosquito</name>
    <dbReference type="NCBI Taxonomy" id="1518534"/>
    <lineage>
        <taxon>Eukaryota</taxon>
        <taxon>Metazoa</taxon>
        <taxon>Ecdysozoa</taxon>
        <taxon>Arthropoda</taxon>
        <taxon>Hexapoda</taxon>
        <taxon>Insecta</taxon>
        <taxon>Pterygota</taxon>
        <taxon>Neoptera</taxon>
        <taxon>Endopterygota</taxon>
        <taxon>Diptera</taxon>
        <taxon>Nematocera</taxon>
        <taxon>Culicoidea</taxon>
        <taxon>Culicidae</taxon>
        <taxon>Anophelinae</taxon>
        <taxon>Anopheles</taxon>
    </lineage>
</organism>
<feature type="compositionally biased region" description="Low complexity" evidence="9">
    <location>
        <begin position="595"/>
        <end position="617"/>
    </location>
</feature>
<feature type="compositionally biased region" description="Basic residues" evidence="9">
    <location>
        <begin position="702"/>
        <end position="712"/>
    </location>
</feature>